<keyword evidence="3" id="KW-0489">Methyltransferase</keyword>
<reference evidence="7 8" key="1">
    <citation type="journal article" date="2024" name="Nat. Commun.">
        <title>Phylogenomics reveals the evolutionary origins of lichenization in chlorophyte algae.</title>
        <authorList>
            <person name="Puginier C."/>
            <person name="Libourel C."/>
            <person name="Otte J."/>
            <person name="Skaloud P."/>
            <person name="Haon M."/>
            <person name="Grisel S."/>
            <person name="Petersen M."/>
            <person name="Berrin J.G."/>
            <person name="Delaux P.M."/>
            <person name="Dal Grande F."/>
            <person name="Keller J."/>
        </authorList>
    </citation>
    <scope>NUCLEOTIDE SEQUENCE [LARGE SCALE GENOMIC DNA]</scope>
    <source>
        <strain evidence="7 8">SAG 245.80</strain>
    </source>
</reference>
<evidence type="ECO:0000259" key="6">
    <source>
        <dbReference type="Pfam" id="PF00590"/>
    </source>
</evidence>
<evidence type="ECO:0000256" key="4">
    <source>
        <dbReference type="ARBA" id="ARBA00022679"/>
    </source>
</evidence>
<evidence type="ECO:0000256" key="2">
    <source>
        <dbReference type="ARBA" id="ARBA00022552"/>
    </source>
</evidence>
<proteinExistence type="predicted"/>
<dbReference type="InterPro" id="IPR014776">
    <property type="entry name" value="4pyrrole_Mease_sub2"/>
</dbReference>
<dbReference type="InterPro" id="IPR014777">
    <property type="entry name" value="4pyrrole_Mease_sub1"/>
</dbReference>
<sequence>MQMNDQGATGVRSPWPLPSGLATVSSASGTAARAGCILAVDVFQDLCCLCTAVTAVTTAHPFSFRERLRDWCQQQRVFEGLAHAAKALAAVAESCEERQAPIRCHSTFWRSATQLLGAFCGESEGRELAWPLDAGLITAYLQNGLPALARIAVVLAAKRRALPAGAEAPLRESLRDPTHKEWYYQAGTSAPTLAALILDLPAIGCSFAGCGNLGSCLSEMHLRTKACSSCNIARGRLLASVILAEDTRHTSKLLKHFGVRTPLISFHGHNEYSKADQVLERLRAGAAVALVSDAGMPAVSDPGAGLVAAAAAAGLRVTPVPGPSAVLSALVASGLPTAEFHFAGFLPPKAHARRQRLAQLAGVEATLLLFVPPHALAAVLADAAQALGAGRRCVVARELTKVHEEFFRSTLGEAATEFASRTPKGEVTLVVEGALQSLLAAATDADIEAALRSLLERGVSSSQAAREVRTPLQAVHTLAAQFGVPYQRVHNMAVKIGQLGVDVMKFRSFHDSGALN</sequence>
<protein>
    <recommendedName>
        <fullName evidence="6">Tetrapyrrole methylase domain-containing protein</fullName>
    </recommendedName>
</protein>
<evidence type="ECO:0000313" key="8">
    <source>
        <dbReference type="Proteomes" id="UP001445335"/>
    </source>
</evidence>
<dbReference type="GO" id="GO:0006364">
    <property type="term" value="P:rRNA processing"/>
    <property type="evidence" value="ECO:0007669"/>
    <property type="project" value="UniProtKB-KW"/>
</dbReference>
<dbReference type="GO" id="GO:0008168">
    <property type="term" value="F:methyltransferase activity"/>
    <property type="evidence" value="ECO:0007669"/>
    <property type="project" value="UniProtKB-KW"/>
</dbReference>
<dbReference type="FunFam" id="3.30.950.10:FF:000002">
    <property type="entry name" value="Ribosomal RNA small subunit methyltransferase I"/>
    <property type="match status" value="1"/>
</dbReference>
<dbReference type="PANTHER" id="PTHR46111">
    <property type="entry name" value="RIBOSOMAL RNA SMALL SUBUNIT METHYLTRANSFERASE I"/>
    <property type="match status" value="1"/>
</dbReference>
<keyword evidence="8" id="KW-1185">Reference proteome</keyword>
<dbReference type="PROSITE" id="PS01296">
    <property type="entry name" value="RSMI"/>
    <property type="match status" value="1"/>
</dbReference>
<keyword evidence="4" id="KW-0808">Transferase</keyword>
<feature type="domain" description="Tetrapyrrole methylase" evidence="6">
    <location>
        <begin position="239"/>
        <end position="414"/>
    </location>
</feature>
<dbReference type="Pfam" id="PF00590">
    <property type="entry name" value="TP_methylase"/>
    <property type="match status" value="1"/>
</dbReference>
<dbReference type="Gene3D" id="3.40.1010.10">
    <property type="entry name" value="Cobalt-precorrin-4 Transmethylase, Domain 1"/>
    <property type="match status" value="1"/>
</dbReference>
<dbReference type="Proteomes" id="UP001445335">
    <property type="component" value="Unassembled WGS sequence"/>
</dbReference>
<comment type="caution">
    <text evidence="7">The sequence shown here is derived from an EMBL/GenBank/DDBJ whole genome shotgun (WGS) entry which is preliminary data.</text>
</comment>
<dbReference type="GO" id="GO:0032259">
    <property type="term" value="P:methylation"/>
    <property type="evidence" value="ECO:0007669"/>
    <property type="project" value="UniProtKB-KW"/>
</dbReference>
<evidence type="ECO:0000313" key="7">
    <source>
        <dbReference type="EMBL" id="KAK9839617.1"/>
    </source>
</evidence>
<evidence type="ECO:0000256" key="5">
    <source>
        <dbReference type="ARBA" id="ARBA00022691"/>
    </source>
</evidence>
<dbReference type="Gene3D" id="3.30.950.10">
    <property type="entry name" value="Methyltransferase, Cobalt-precorrin-4 Transmethylase, Domain 2"/>
    <property type="match status" value="1"/>
</dbReference>
<dbReference type="InterPro" id="IPR008189">
    <property type="entry name" value="rRNA_ssu_MeTfrase_I"/>
</dbReference>
<dbReference type="SUPFAM" id="SSF53790">
    <property type="entry name" value="Tetrapyrrole methylase"/>
    <property type="match status" value="1"/>
</dbReference>
<dbReference type="InterPro" id="IPR035996">
    <property type="entry name" value="4pyrrol_Methylase_sf"/>
</dbReference>
<evidence type="ECO:0000256" key="1">
    <source>
        <dbReference type="ARBA" id="ARBA00022490"/>
    </source>
</evidence>
<accession>A0AAW1S1B3</accession>
<dbReference type="CDD" id="cd11648">
    <property type="entry name" value="RsmI"/>
    <property type="match status" value="1"/>
</dbReference>
<keyword evidence="1" id="KW-0963">Cytoplasm</keyword>
<keyword evidence="5" id="KW-0949">S-adenosyl-L-methionine</keyword>
<organism evidence="7 8">
    <name type="scientific">Elliptochloris bilobata</name>
    <dbReference type="NCBI Taxonomy" id="381761"/>
    <lineage>
        <taxon>Eukaryota</taxon>
        <taxon>Viridiplantae</taxon>
        <taxon>Chlorophyta</taxon>
        <taxon>core chlorophytes</taxon>
        <taxon>Trebouxiophyceae</taxon>
        <taxon>Trebouxiophyceae incertae sedis</taxon>
        <taxon>Elliptochloris clade</taxon>
        <taxon>Elliptochloris</taxon>
    </lineage>
</organism>
<name>A0AAW1S1B3_9CHLO</name>
<keyword evidence="2" id="KW-0698">rRNA processing</keyword>
<gene>
    <name evidence="7" type="ORF">WJX81_001224</name>
</gene>
<dbReference type="NCBIfam" id="TIGR00096">
    <property type="entry name" value="16S rRNA (cytidine(1402)-2'-O)-methyltransferase"/>
    <property type="match status" value="1"/>
</dbReference>
<dbReference type="InterPro" id="IPR000878">
    <property type="entry name" value="4pyrrol_Mease"/>
</dbReference>
<dbReference type="EMBL" id="JALJOU010000015">
    <property type="protein sequence ID" value="KAK9839617.1"/>
    <property type="molecule type" value="Genomic_DNA"/>
</dbReference>
<dbReference type="AlphaFoldDB" id="A0AAW1S1B3"/>
<evidence type="ECO:0000256" key="3">
    <source>
        <dbReference type="ARBA" id="ARBA00022603"/>
    </source>
</evidence>
<dbReference type="PANTHER" id="PTHR46111:SF1">
    <property type="entry name" value="RIBOSOMAL RNA SMALL SUBUNIT METHYLTRANSFERASE I"/>
    <property type="match status" value="1"/>
</dbReference>
<dbReference type="InterPro" id="IPR018063">
    <property type="entry name" value="SAM_MeTrfase_RsmI_CS"/>
</dbReference>